<dbReference type="AlphaFoldDB" id="A0A8C7X6D6"/>
<dbReference type="SUPFAM" id="SSF48726">
    <property type="entry name" value="Immunoglobulin"/>
    <property type="match status" value="1"/>
</dbReference>
<feature type="compositionally biased region" description="Low complexity" evidence="6">
    <location>
        <begin position="133"/>
        <end position="149"/>
    </location>
</feature>
<dbReference type="Ensembl" id="ENSOSIT00000009276.1">
    <property type="protein sequence ID" value="ENSOSIP00000008704.1"/>
    <property type="gene ID" value="ENSOSIG00000005573.1"/>
</dbReference>
<keyword evidence="2" id="KW-1064">Adaptive immunity</keyword>
<evidence type="ECO:0000256" key="5">
    <source>
        <dbReference type="ARBA" id="ARBA00043266"/>
    </source>
</evidence>
<dbReference type="SMART" id="SM00409">
    <property type="entry name" value="IG"/>
    <property type="match status" value="1"/>
</dbReference>
<evidence type="ECO:0000313" key="8">
    <source>
        <dbReference type="Ensembl" id="ENSOSIP00000008704.1"/>
    </source>
</evidence>
<keyword evidence="3" id="KW-0675">Receptor</keyword>
<feature type="region of interest" description="Disordered" evidence="6">
    <location>
        <begin position="130"/>
        <end position="151"/>
    </location>
</feature>
<evidence type="ECO:0000259" key="7">
    <source>
        <dbReference type="PROSITE" id="PS50835"/>
    </source>
</evidence>
<keyword evidence="5" id="KW-1279">T cell receptor</keyword>
<dbReference type="SMART" id="SM00406">
    <property type="entry name" value="IGv"/>
    <property type="match status" value="1"/>
</dbReference>
<organism evidence="8 9">
    <name type="scientific">Oryzias sinensis</name>
    <name type="common">Chinese medaka</name>
    <dbReference type="NCBI Taxonomy" id="183150"/>
    <lineage>
        <taxon>Eukaryota</taxon>
        <taxon>Metazoa</taxon>
        <taxon>Chordata</taxon>
        <taxon>Craniata</taxon>
        <taxon>Vertebrata</taxon>
        <taxon>Euteleostomi</taxon>
        <taxon>Actinopterygii</taxon>
        <taxon>Neopterygii</taxon>
        <taxon>Teleostei</taxon>
        <taxon>Neoteleostei</taxon>
        <taxon>Acanthomorphata</taxon>
        <taxon>Ovalentaria</taxon>
        <taxon>Atherinomorphae</taxon>
        <taxon>Beloniformes</taxon>
        <taxon>Adrianichthyidae</taxon>
        <taxon>Oryziinae</taxon>
        <taxon>Oryzias</taxon>
    </lineage>
</organism>
<sequence length="161" mass="18062">MALEGDTVTLSCKYSGTIQEFFWYQQKSSSSPQLLIREYSEVTEKFSVKHDKETTDTSTELIIRELTLADTALYYCARLYKNLKTDMGLLFKEEGSGFQSTASYQMDSVHSCLIRVSVVTAANETLWEDSHDPSGFFPSTPSTTSGRTTLDQLPTCQLPLP</sequence>
<accession>A0A8C7X6D6</accession>
<evidence type="ECO:0000256" key="1">
    <source>
        <dbReference type="ARBA" id="ARBA00022729"/>
    </source>
</evidence>
<dbReference type="GO" id="GO:0042101">
    <property type="term" value="C:T cell receptor complex"/>
    <property type="evidence" value="ECO:0007669"/>
    <property type="project" value="UniProtKB-KW"/>
</dbReference>
<feature type="domain" description="Ig-like" evidence="7">
    <location>
        <begin position="1"/>
        <end position="76"/>
    </location>
</feature>
<dbReference type="InterPro" id="IPR007110">
    <property type="entry name" value="Ig-like_dom"/>
</dbReference>
<dbReference type="InterPro" id="IPR013783">
    <property type="entry name" value="Ig-like_fold"/>
</dbReference>
<keyword evidence="4" id="KW-0393">Immunoglobulin domain</keyword>
<dbReference type="PANTHER" id="PTHR19367">
    <property type="entry name" value="T-CELL RECEPTOR ALPHA CHAIN V REGION"/>
    <property type="match status" value="1"/>
</dbReference>
<evidence type="ECO:0000256" key="2">
    <source>
        <dbReference type="ARBA" id="ARBA00023130"/>
    </source>
</evidence>
<keyword evidence="1" id="KW-0732">Signal</keyword>
<keyword evidence="9" id="KW-1185">Reference proteome</keyword>
<evidence type="ECO:0000256" key="4">
    <source>
        <dbReference type="ARBA" id="ARBA00023319"/>
    </source>
</evidence>
<evidence type="ECO:0000313" key="9">
    <source>
        <dbReference type="Proteomes" id="UP000694383"/>
    </source>
</evidence>
<dbReference type="PANTHER" id="PTHR19367:SF18">
    <property type="entry name" value="T CELL RECEPTOR ALPHA VARIABLE 16"/>
    <property type="match status" value="1"/>
</dbReference>
<protein>
    <recommendedName>
        <fullName evidence="7">Ig-like domain-containing protein</fullName>
    </recommendedName>
</protein>
<keyword evidence="5" id="KW-0391">Immunity</keyword>
<name>A0A8C7X6D6_9TELE</name>
<evidence type="ECO:0000256" key="6">
    <source>
        <dbReference type="SAM" id="MobiDB-lite"/>
    </source>
</evidence>
<proteinExistence type="predicted"/>
<dbReference type="PROSITE" id="PS50835">
    <property type="entry name" value="IG_LIKE"/>
    <property type="match status" value="1"/>
</dbReference>
<dbReference type="Pfam" id="PF07686">
    <property type="entry name" value="V-set"/>
    <property type="match status" value="1"/>
</dbReference>
<dbReference type="InterPro" id="IPR003599">
    <property type="entry name" value="Ig_sub"/>
</dbReference>
<dbReference type="InterPro" id="IPR051287">
    <property type="entry name" value="TCR_variable_region"/>
</dbReference>
<dbReference type="Gene3D" id="2.60.40.10">
    <property type="entry name" value="Immunoglobulins"/>
    <property type="match status" value="1"/>
</dbReference>
<reference evidence="8" key="2">
    <citation type="submission" date="2025-09" db="UniProtKB">
        <authorList>
            <consortium name="Ensembl"/>
        </authorList>
    </citation>
    <scope>IDENTIFICATION</scope>
</reference>
<dbReference type="InterPro" id="IPR036179">
    <property type="entry name" value="Ig-like_dom_sf"/>
</dbReference>
<dbReference type="GeneTree" id="ENSGT01100000266154"/>
<dbReference type="InterPro" id="IPR013106">
    <property type="entry name" value="Ig_V-set"/>
</dbReference>
<evidence type="ECO:0000256" key="3">
    <source>
        <dbReference type="ARBA" id="ARBA00023170"/>
    </source>
</evidence>
<reference evidence="8" key="1">
    <citation type="submission" date="2025-08" db="UniProtKB">
        <authorList>
            <consortium name="Ensembl"/>
        </authorList>
    </citation>
    <scope>IDENTIFICATION</scope>
</reference>
<dbReference type="Proteomes" id="UP000694383">
    <property type="component" value="Unplaced"/>
</dbReference>
<dbReference type="GO" id="GO:0002250">
    <property type="term" value="P:adaptive immune response"/>
    <property type="evidence" value="ECO:0007669"/>
    <property type="project" value="UniProtKB-KW"/>
</dbReference>